<dbReference type="Gene3D" id="1.10.10.10">
    <property type="entry name" value="Winged helix-like DNA-binding domain superfamily/Winged helix DNA-binding domain"/>
    <property type="match status" value="1"/>
</dbReference>
<accession>A0ABV7LZF8</accession>
<gene>
    <name evidence="1" type="ORF">ACFOEI_07995</name>
</gene>
<dbReference type="PANTHER" id="PTHR30432">
    <property type="entry name" value="TRANSCRIPTIONAL REGULATOR MODE"/>
    <property type="match status" value="1"/>
</dbReference>
<keyword evidence="2" id="KW-1185">Reference proteome</keyword>
<evidence type="ECO:0000313" key="1">
    <source>
        <dbReference type="EMBL" id="MFC3292011.1"/>
    </source>
</evidence>
<name>A0ABV7LZF8_9GAMM</name>
<evidence type="ECO:0000313" key="2">
    <source>
        <dbReference type="Proteomes" id="UP001595640"/>
    </source>
</evidence>
<dbReference type="InterPro" id="IPR051815">
    <property type="entry name" value="Molybdate_resp_trans_reg"/>
</dbReference>
<sequence>MTRTCHTTPRFQLRLVAGKDVVLGPGKADLLEAIEHTGSIASACRELGMSYKKGWQLIDTMNRHLPAPVIETRTGGSQRGGAYLTPLGREVLANYRALQQRLDPQACHEAHALLALLEASPGESS</sequence>
<dbReference type="Proteomes" id="UP001595640">
    <property type="component" value="Unassembled WGS sequence"/>
</dbReference>
<protein>
    <submittedName>
        <fullName evidence="1">Winged helix-turn-helix domain-containing protein</fullName>
    </submittedName>
</protein>
<dbReference type="InterPro" id="IPR036390">
    <property type="entry name" value="WH_DNA-bd_sf"/>
</dbReference>
<reference evidence="2" key="1">
    <citation type="journal article" date="2019" name="Int. J. Syst. Evol. Microbiol.">
        <title>The Global Catalogue of Microorganisms (GCM) 10K type strain sequencing project: providing services to taxonomists for standard genome sequencing and annotation.</title>
        <authorList>
            <consortium name="The Broad Institute Genomics Platform"/>
            <consortium name="The Broad Institute Genome Sequencing Center for Infectious Disease"/>
            <person name="Wu L."/>
            <person name="Ma J."/>
        </authorList>
    </citation>
    <scope>NUCLEOTIDE SEQUENCE [LARGE SCALE GENOMIC DNA]</scope>
    <source>
        <strain evidence="2">KCTC 12847</strain>
    </source>
</reference>
<dbReference type="PANTHER" id="PTHR30432:SF1">
    <property type="entry name" value="DNA-BINDING TRANSCRIPTIONAL DUAL REGULATOR MODE"/>
    <property type="match status" value="1"/>
</dbReference>
<comment type="caution">
    <text evidence="1">The sequence shown here is derived from an EMBL/GenBank/DDBJ whole genome shotgun (WGS) entry which is preliminary data.</text>
</comment>
<dbReference type="SUPFAM" id="SSF46785">
    <property type="entry name" value="Winged helix' DNA-binding domain"/>
    <property type="match status" value="1"/>
</dbReference>
<dbReference type="RefSeq" id="WP_019017463.1">
    <property type="nucleotide sequence ID" value="NZ_BMXD01000003.1"/>
</dbReference>
<dbReference type="EMBL" id="JBHRUH010000012">
    <property type="protein sequence ID" value="MFC3292011.1"/>
    <property type="molecule type" value="Genomic_DNA"/>
</dbReference>
<dbReference type="InterPro" id="IPR036388">
    <property type="entry name" value="WH-like_DNA-bd_sf"/>
</dbReference>
<organism evidence="1 2">
    <name type="scientific">Modicisalibacter luteus</name>
    <dbReference type="NCBI Taxonomy" id="453962"/>
    <lineage>
        <taxon>Bacteria</taxon>
        <taxon>Pseudomonadati</taxon>
        <taxon>Pseudomonadota</taxon>
        <taxon>Gammaproteobacteria</taxon>
        <taxon>Oceanospirillales</taxon>
        <taxon>Halomonadaceae</taxon>
        <taxon>Modicisalibacter</taxon>
    </lineage>
</organism>
<proteinExistence type="predicted"/>